<proteinExistence type="predicted"/>
<protein>
    <submittedName>
        <fullName evidence="1">Uncharacterized protein</fullName>
    </submittedName>
</protein>
<keyword evidence="2" id="KW-1185">Reference proteome</keyword>
<accession>A0A1J9R2N1</accession>
<name>A0A1J9R2N1_9PEZI</name>
<dbReference type="EMBL" id="MNUE01000020">
    <property type="protein sequence ID" value="OJD34872.1"/>
    <property type="molecule type" value="Genomic_DNA"/>
</dbReference>
<dbReference type="Proteomes" id="UP000183809">
    <property type="component" value="Unassembled WGS sequence"/>
</dbReference>
<evidence type="ECO:0000313" key="2">
    <source>
        <dbReference type="Proteomes" id="UP000183809"/>
    </source>
</evidence>
<dbReference type="OrthoDB" id="3932588at2759"/>
<dbReference type="RefSeq" id="XP_020131132.1">
    <property type="nucleotide sequence ID" value="XM_020272168.1"/>
</dbReference>
<reference evidence="1 2" key="1">
    <citation type="submission" date="2016-10" db="EMBL/GenBank/DDBJ databases">
        <title>Proteomics and genomics reveal pathogen-plant mechanisms compatible with a hemibiotrophic lifestyle of Diplodia corticola.</title>
        <authorList>
            <person name="Fernandes I."/>
            <person name="De Jonge R."/>
            <person name="Van De Peer Y."/>
            <person name="Devreese B."/>
            <person name="Alves A."/>
            <person name="Esteves A.C."/>
        </authorList>
    </citation>
    <scope>NUCLEOTIDE SEQUENCE [LARGE SCALE GENOMIC DNA]</scope>
    <source>
        <strain evidence="1 2">CBS 112549</strain>
    </source>
</reference>
<comment type="caution">
    <text evidence="1">The sequence shown here is derived from an EMBL/GenBank/DDBJ whole genome shotgun (WGS) entry which is preliminary data.</text>
</comment>
<gene>
    <name evidence="1" type="ORF">BKCO1_20000133</name>
</gene>
<dbReference type="AlphaFoldDB" id="A0A1J9R2N1"/>
<sequence>MTCTASAAEYTKNKRAFLAKRFAKGLDADLSEDEAAPWGSVSTALVDSRSRLKVNRPLVENKCRSCHAVLPKAIKVEGRSERYVVVTCTNRECNQPVRLKALPVDNEEDDEGKNIFHVSPAYTVTADSKGQPFYEGGSIQTDRARRQPNDYSQDGWWHFNDMGNFQPFFPPAPCRFTLKDRDVRDEPNIPINHTRTGLVPCCLGCGLFGVVVDDEYDVVMAQSGPDMEGSLAGAGAGNIVLRA</sequence>
<evidence type="ECO:0000313" key="1">
    <source>
        <dbReference type="EMBL" id="OJD34872.1"/>
    </source>
</evidence>
<dbReference type="GeneID" id="31012427"/>
<organism evidence="1 2">
    <name type="scientific">Diplodia corticola</name>
    <dbReference type="NCBI Taxonomy" id="236234"/>
    <lineage>
        <taxon>Eukaryota</taxon>
        <taxon>Fungi</taxon>
        <taxon>Dikarya</taxon>
        <taxon>Ascomycota</taxon>
        <taxon>Pezizomycotina</taxon>
        <taxon>Dothideomycetes</taxon>
        <taxon>Dothideomycetes incertae sedis</taxon>
        <taxon>Botryosphaeriales</taxon>
        <taxon>Botryosphaeriaceae</taxon>
        <taxon>Diplodia</taxon>
    </lineage>
</organism>